<reference evidence="1" key="1">
    <citation type="submission" date="2021-06" db="EMBL/GenBank/DDBJ databases">
        <title>Parelaphostrongylus tenuis whole genome reference sequence.</title>
        <authorList>
            <person name="Garwood T.J."/>
            <person name="Larsen P.A."/>
            <person name="Fountain-Jones N.M."/>
            <person name="Garbe J.R."/>
            <person name="Macchietto M.G."/>
            <person name="Kania S.A."/>
            <person name="Gerhold R.W."/>
            <person name="Richards J.E."/>
            <person name="Wolf T.M."/>
        </authorList>
    </citation>
    <scope>NUCLEOTIDE SEQUENCE</scope>
    <source>
        <strain evidence="1">MNPRO001-30</strain>
        <tissue evidence="1">Meninges</tissue>
    </source>
</reference>
<evidence type="ECO:0000313" key="1">
    <source>
        <dbReference type="EMBL" id="KAJ1369869.1"/>
    </source>
</evidence>
<protein>
    <submittedName>
        <fullName evidence="1">Uncharacterized protein</fullName>
    </submittedName>
</protein>
<dbReference type="AlphaFoldDB" id="A0AAD5R6P6"/>
<evidence type="ECO:0000313" key="2">
    <source>
        <dbReference type="Proteomes" id="UP001196413"/>
    </source>
</evidence>
<dbReference type="EMBL" id="JAHQIW010006691">
    <property type="protein sequence ID" value="KAJ1369869.1"/>
    <property type="molecule type" value="Genomic_DNA"/>
</dbReference>
<name>A0AAD5R6P6_PARTN</name>
<comment type="caution">
    <text evidence="1">The sequence shown here is derived from an EMBL/GenBank/DDBJ whole genome shotgun (WGS) entry which is preliminary data.</text>
</comment>
<proteinExistence type="predicted"/>
<gene>
    <name evidence="1" type="ORF">KIN20_031454</name>
</gene>
<accession>A0AAD5R6P6</accession>
<keyword evidence="2" id="KW-1185">Reference proteome</keyword>
<sequence length="78" mass="8567">MELEFVGANETHPTQSTAKPWCAFIAHETTSTDWTPTGNDNGDGHHTEGNILLGDLTQLIGNLIKATRRNVIHHEGFT</sequence>
<organism evidence="1 2">
    <name type="scientific">Parelaphostrongylus tenuis</name>
    <name type="common">Meningeal worm</name>
    <dbReference type="NCBI Taxonomy" id="148309"/>
    <lineage>
        <taxon>Eukaryota</taxon>
        <taxon>Metazoa</taxon>
        <taxon>Ecdysozoa</taxon>
        <taxon>Nematoda</taxon>
        <taxon>Chromadorea</taxon>
        <taxon>Rhabditida</taxon>
        <taxon>Rhabditina</taxon>
        <taxon>Rhabditomorpha</taxon>
        <taxon>Strongyloidea</taxon>
        <taxon>Metastrongylidae</taxon>
        <taxon>Parelaphostrongylus</taxon>
    </lineage>
</organism>
<dbReference type="Proteomes" id="UP001196413">
    <property type="component" value="Unassembled WGS sequence"/>
</dbReference>